<proteinExistence type="inferred from homology"/>
<dbReference type="CDD" id="cd11060">
    <property type="entry name" value="CYP57A1-like"/>
    <property type="match status" value="1"/>
</dbReference>
<dbReference type="Pfam" id="PF00067">
    <property type="entry name" value="p450"/>
    <property type="match status" value="1"/>
</dbReference>
<gene>
    <name evidence="8" type="ORF">BDV96DRAFT_642539</name>
</gene>
<evidence type="ECO:0000256" key="5">
    <source>
        <dbReference type="PIRSR" id="PIRSR602401-1"/>
    </source>
</evidence>
<keyword evidence="3 5" id="KW-0479">Metal-binding</keyword>
<dbReference type="InterPro" id="IPR002401">
    <property type="entry name" value="Cyt_P450_E_grp-I"/>
</dbReference>
<dbReference type="EMBL" id="ML977315">
    <property type="protein sequence ID" value="KAF2119518.1"/>
    <property type="molecule type" value="Genomic_DNA"/>
</dbReference>
<evidence type="ECO:0000256" key="4">
    <source>
        <dbReference type="ARBA" id="ARBA00023004"/>
    </source>
</evidence>
<keyword evidence="5 6" id="KW-0349">Heme</keyword>
<name>A0A6A5ZM56_9PLEO</name>
<dbReference type="PRINTS" id="PR00385">
    <property type="entry name" value="P450"/>
</dbReference>
<evidence type="ECO:0000313" key="9">
    <source>
        <dbReference type="Proteomes" id="UP000799770"/>
    </source>
</evidence>
<dbReference type="PROSITE" id="PS00086">
    <property type="entry name" value="CYTOCHROME_P450"/>
    <property type="match status" value="1"/>
</dbReference>
<feature type="transmembrane region" description="Helical" evidence="7">
    <location>
        <begin position="6"/>
        <end position="24"/>
    </location>
</feature>
<keyword evidence="6" id="KW-0560">Oxidoreductase</keyword>
<accession>A0A6A5ZM56</accession>
<comment type="cofactor">
    <cofactor evidence="1 5">
        <name>heme</name>
        <dbReference type="ChEBI" id="CHEBI:30413"/>
    </cofactor>
</comment>
<keyword evidence="6" id="KW-0503">Monooxygenase</keyword>
<organism evidence="8 9">
    <name type="scientific">Lophiotrema nucula</name>
    <dbReference type="NCBI Taxonomy" id="690887"/>
    <lineage>
        <taxon>Eukaryota</taxon>
        <taxon>Fungi</taxon>
        <taxon>Dikarya</taxon>
        <taxon>Ascomycota</taxon>
        <taxon>Pezizomycotina</taxon>
        <taxon>Dothideomycetes</taxon>
        <taxon>Pleosporomycetidae</taxon>
        <taxon>Pleosporales</taxon>
        <taxon>Lophiotremataceae</taxon>
        <taxon>Lophiotrema</taxon>
    </lineage>
</organism>
<dbReference type="AlphaFoldDB" id="A0A6A5ZM56"/>
<dbReference type="PANTHER" id="PTHR24305">
    <property type="entry name" value="CYTOCHROME P450"/>
    <property type="match status" value="1"/>
</dbReference>
<dbReference type="GO" id="GO:0005506">
    <property type="term" value="F:iron ion binding"/>
    <property type="evidence" value="ECO:0007669"/>
    <property type="project" value="InterPro"/>
</dbReference>
<dbReference type="Gene3D" id="1.10.630.10">
    <property type="entry name" value="Cytochrome P450"/>
    <property type="match status" value="1"/>
</dbReference>
<evidence type="ECO:0000256" key="2">
    <source>
        <dbReference type="ARBA" id="ARBA00010617"/>
    </source>
</evidence>
<evidence type="ECO:0000256" key="1">
    <source>
        <dbReference type="ARBA" id="ARBA00001971"/>
    </source>
</evidence>
<comment type="similarity">
    <text evidence="2 6">Belongs to the cytochrome P450 family.</text>
</comment>
<feature type="binding site" description="axial binding residue" evidence="5">
    <location>
        <position position="452"/>
    </location>
    <ligand>
        <name>heme</name>
        <dbReference type="ChEBI" id="CHEBI:30413"/>
    </ligand>
    <ligandPart>
        <name>Fe</name>
        <dbReference type="ChEBI" id="CHEBI:18248"/>
    </ligandPart>
</feature>
<evidence type="ECO:0000313" key="8">
    <source>
        <dbReference type="EMBL" id="KAF2119518.1"/>
    </source>
</evidence>
<dbReference type="InterPro" id="IPR001128">
    <property type="entry name" value="Cyt_P450"/>
</dbReference>
<dbReference type="GO" id="GO:0016705">
    <property type="term" value="F:oxidoreductase activity, acting on paired donors, with incorporation or reduction of molecular oxygen"/>
    <property type="evidence" value="ECO:0007669"/>
    <property type="project" value="InterPro"/>
</dbReference>
<keyword evidence="7" id="KW-0472">Membrane</keyword>
<keyword evidence="7" id="KW-0812">Transmembrane</keyword>
<dbReference type="GO" id="GO:0004497">
    <property type="term" value="F:monooxygenase activity"/>
    <property type="evidence" value="ECO:0007669"/>
    <property type="project" value="UniProtKB-KW"/>
</dbReference>
<dbReference type="GO" id="GO:0020037">
    <property type="term" value="F:heme binding"/>
    <property type="evidence" value="ECO:0007669"/>
    <property type="project" value="InterPro"/>
</dbReference>
<evidence type="ECO:0000256" key="7">
    <source>
        <dbReference type="SAM" id="Phobius"/>
    </source>
</evidence>
<keyword evidence="7" id="KW-1133">Transmembrane helix</keyword>
<dbReference type="InterPro" id="IPR050121">
    <property type="entry name" value="Cytochrome_P450_monoxygenase"/>
</dbReference>
<keyword evidence="9" id="KW-1185">Reference proteome</keyword>
<reference evidence="8" key="1">
    <citation type="journal article" date="2020" name="Stud. Mycol.">
        <title>101 Dothideomycetes genomes: a test case for predicting lifestyles and emergence of pathogens.</title>
        <authorList>
            <person name="Haridas S."/>
            <person name="Albert R."/>
            <person name="Binder M."/>
            <person name="Bloem J."/>
            <person name="Labutti K."/>
            <person name="Salamov A."/>
            <person name="Andreopoulos B."/>
            <person name="Baker S."/>
            <person name="Barry K."/>
            <person name="Bills G."/>
            <person name="Bluhm B."/>
            <person name="Cannon C."/>
            <person name="Castanera R."/>
            <person name="Culley D."/>
            <person name="Daum C."/>
            <person name="Ezra D."/>
            <person name="Gonzalez J."/>
            <person name="Henrissat B."/>
            <person name="Kuo A."/>
            <person name="Liang C."/>
            <person name="Lipzen A."/>
            <person name="Lutzoni F."/>
            <person name="Magnuson J."/>
            <person name="Mondo S."/>
            <person name="Nolan M."/>
            <person name="Ohm R."/>
            <person name="Pangilinan J."/>
            <person name="Park H.-J."/>
            <person name="Ramirez L."/>
            <person name="Alfaro M."/>
            <person name="Sun H."/>
            <person name="Tritt A."/>
            <person name="Yoshinaga Y."/>
            <person name="Zwiers L.-H."/>
            <person name="Turgeon B."/>
            <person name="Goodwin S."/>
            <person name="Spatafora J."/>
            <person name="Crous P."/>
            <person name="Grigoriev I."/>
        </authorList>
    </citation>
    <scope>NUCLEOTIDE SEQUENCE</scope>
    <source>
        <strain evidence="8">CBS 627.86</strain>
    </source>
</reference>
<keyword evidence="4 5" id="KW-0408">Iron</keyword>
<dbReference type="InterPro" id="IPR017972">
    <property type="entry name" value="Cyt_P450_CS"/>
</dbReference>
<evidence type="ECO:0000256" key="3">
    <source>
        <dbReference type="ARBA" id="ARBA00022723"/>
    </source>
</evidence>
<evidence type="ECO:0000256" key="6">
    <source>
        <dbReference type="RuleBase" id="RU000461"/>
    </source>
</evidence>
<dbReference type="PANTHER" id="PTHR24305:SF166">
    <property type="entry name" value="CYTOCHROME P450 12A4, MITOCHONDRIAL-RELATED"/>
    <property type="match status" value="1"/>
</dbReference>
<dbReference type="InterPro" id="IPR036396">
    <property type="entry name" value="Cyt_P450_sf"/>
</dbReference>
<dbReference type="Proteomes" id="UP000799770">
    <property type="component" value="Unassembled WGS sequence"/>
</dbReference>
<dbReference type="PRINTS" id="PR00463">
    <property type="entry name" value="EP450I"/>
</dbReference>
<dbReference type="OrthoDB" id="3934656at2759"/>
<sequence>MALVSLIVKVFGLGVVVLFARYVIAYLNSPLKSIPGPFLARFSDVWRFWNHYRRQHIETQKGLHEKYGDVVRLGPNTVSLNDPSLLKTIYTTRGTFIKSDYYTVNDALQDGHLIQNIFSTRSNEFHSRQLKPVQKLYSLQSAQELEPLMNNTVRALCDELESRFMEGKNKGKTCDIADWISFFTWDFLGDMTFSKRFGFMEQAQDVGGQIDTAERVMRYFSVIGQIPVLDKWLGKNPWCPIKFADFAVPAGFCVQRFIERAQDLEQFKDKKDFMNWFLEAKKEYPDLVQNHTVIGYLIINILGGADTTAIVMKAIFYWILKNPAVKAKLVEELHASKLNFPPTYTAAEQLPYLDACIKEGLRFHPVVGHILERIVPSSGLTLSNGTTLPPGTIVGINPWVLSRNKEVYGEDAEDFRPERWLKKKGEEKEAYEVRLKTMKEADMAFGNGNRTCLGRPLALVELYKVTATLFAKYKIDLEDPKHDWTLDKQWFVWPHDIKVKISSF</sequence>
<protein>
    <submittedName>
        <fullName evidence="8">Cytochrome P450</fullName>
    </submittedName>
</protein>
<dbReference type="SUPFAM" id="SSF48264">
    <property type="entry name" value="Cytochrome P450"/>
    <property type="match status" value="1"/>
</dbReference>